<sequence>MDCFSGIKPDDFGVLYGFSLFETFLVNEYGRVFLIEKHIDRLFDSMRHFGFDSHLTKENLLSMVMDYIKKSDLKNTILRLTVTCGNKNKGIDPAILFSTREYTYSKTIYKTGFRLMVSGLVKNANSPVIAHKTGNYLENYMEGQRALNNGFDDVIFLNAKGEITETSKSNIFFVHDGRLHTPHLSCGLLPGIIRKWVIEKTKDLGLLCEEGHYSLETLLCAEEVFVTNSVIGIVPVNNIDNKLVGSGVRGKIAALLMKELQDVM</sequence>
<dbReference type="GO" id="GO:0005829">
    <property type="term" value="C:cytosol"/>
    <property type="evidence" value="ECO:0007669"/>
    <property type="project" value="TreeGrafter"/>
</dbReference>
<evidence type="ECO:0000256" key="2">
    <source>
        <dbReference type="ARBA" id="ARBA00009320"/>
    </source>
</evidence>
<evidence type="ECO:0000313" key="7">
    <source>
        <dbReference type="Proteomes" id="UP000289166"/>
    </source>
</evidence>
<dbReference type="Gene3D" id="3.20.10.10">
    <property type="entry name" value="D-amino Acid Aminotransferase, subunit A, domain 2"/>
    <property type="match status" value="1"/>
</dbReference>
<dbReference type="RefSeq" id="WP_083225132.1">
    <property type="nucleotide sequence ID" value="NZ_RLII01000009.1"/>
</dbReference>
<dbReference type="CDD" id="cd00449">
    <property type="entry name" value="PLPDE_IV"/>
    <property type="match status" value="1"/>
</dbReference>
<dbReference type="InterPro" id="IPR050571">
    <property type="entry name" value="Class-IV_PLP-Dep_Aminotrnsfr"/>
</dbReference>
<accession>A0A4Q0I486</accession>
<keyword evidence="3 5" id="KW-0663">Pyridoxal phosphate</keyword>
<dbReference type="GO" id="GO:0016829">
    <property type="term" value="F:lyase activity"/>
    <property type="evidence" value="ECO:0007669"/>
    <property type="project" value="UniProtKB-KW"/>
</dbReference>
<evidence type="ECO:0000256" key="1">
    <source>
        <dbReference type="ARBA" id="ARBA00001933"/>
    </source>
</evidence>
<dbReference type="EMBL" id="RLII01000009">
    <property type="protein sequence ID" value="RXE59100.1"/>
    <property type="molecule type" value="Genomic_DNA"/>
</dbReference>
<reference evidence="7" key="1">
    <citation type="submission" date="2018-11" db="EMBL/GenBank/DDBJ databases">
        <title>Genome sequencing of a novel mesophilic and cellulolytic organism within the genus Hungateiclostridium.</title>
        <authorList>
            <person name="Rettenmaier R."/>
            <person name="Liebl W."/>
            <person name="Zverlov V."/>
        </authorList>
    </citation>
    <scope>NUCLEOTIDE SEQUENCE [LARGE SCALE GENOMIC DNA]</scope>
    <source>
        <strain evidence="7">N2K1</strain>
    </source>
</reference>
<dbReference type="PANTHER" id="PTHR42743">
    <property type="entry name" value="AMINO-ACID AMINOTRANSFERASE"/>
    <property type="match status" value="1"/>
</dbReference>
<proteinExistence type="inferred from homology"/>
<dbReference type="GO" id="GO:0008652">
    <property type="term" value="P:amino acid biosynthetic process"/>
    <property type="evidence" value="ECO:0007669"/>
    <property type="project" value="UniProtKB-ARBA"/>
</dbReference>
<dbReference type="InterPro" id="IPR001544">
    <property type="entry name" value="Aminotrans_IV"/>
</dbReference>
<dbReference type="OrthoDB" id="9805628at2"/>
<dbReference type="GO" id="GO:0046394">
    <property type="term" value="P:carboxylic acid biosynthetic process"/>
    <property type="evidence" value="ECO:0007669"/>
    <property type="project" value="UniProtKB-ARBA"/>
</dbReference>
<dbReference type="InterPro" id="IPR043131">
    <property type="entry name" value="BCAT-like_N"/>
</dbReference>
<comment type="cofactor">
    <cofactor evidence="1 5">
        <name>pyridoxal 5'-phosphate</name>
        <dbReference type="ChEBI" id="CHEBI:597326"/>
    </cofactor>
</comment>
<dbReference type="InterPro" id="IPR018300">
    <property type="entry name" value="Aminotrans_IV_CS"/>
</dbReference>
<dbReference type="PROSITE" id="PS00770">
    <property type="entry name" value="AA_TRANSFER_CLASS_4"/>
    <property type="match status" value="1"/>
</dbReference>
<dbReference type="PANTHER" id="PTHR42743:SF11">
    <property type="entry name" value="AMINODEOXYCHORISMATE LYASE"/>
    <property type="match status" value="1"/>
</dbReference>
<gene>
    <name evidence="6" type="ORF">EFD62_09050</name>
</gene>
<dbReference type="InterPro" id="IPR036038">
    <property type="entry name" value="Aminotransferase-like"/>
</dbReference>
<comment type="caution">
    <text evidence="6">The sequence shown here is derived from an EMBL/GenBank/DDBJ whole genome shotgun (WGS) entry which is preliminary data.</text>
</comment>
<keyword evidence="7" id="KW-1185">Reference proteome</keyword>
<evidence type="ECO:0000256" key="4">
    <source>
        <dbReference type="RuleBase" id="RU004106"/>
    </source>
</evidence>
<dbReference type="SUPFAM" id="SSF56752">
    <property type="entry name" value="D-aminoacid aminotransferase-like PLP-dependent enzymes"/>
    <property type="match status" value="1"/>
</dbReference>
<keyword evidence="6" id="KW-0456">Lyase</keyword>
<evidence type="ECO:0000256" key="5">
    <source>
        <dbReference type="RuleBase" id="RU004516"/>
    </source>
</evidence>
<evidence type="ECO:0000313" key="6">
    <source>
        <dbReference type="EMBL" id="RXE59100.1"/>
    </source>
</evidence>
<dbReference type="Proteomes" id="UP000289166">
    <property type="component" value="Unassembled WGS sequence"/>
</dbReference>
<name>A0A4Q0I486_9FIRM</name>
<organism evidence="6 7">
    <name type="scientific">Acetivibrio mesophilus</name>
    <dbReference type="NCBI Taxonomy" id="2487273"/>
    <lineage>
        <taxon>Bacteria</taxon>
        <taxon>Bacillati</taxon>
        <taxon>Bacillota</taxon>
        <taxon>Clostridia</taxon>
        <taxon>Eubacteriales</taxon>
        <taxon>Oscillospiraceae</taxon>
        <taxon>Acetivibrio</taxon>
    </lineage>
</organism>
<dbReference type="InterPro" id="IPR043132">
    <property type="entry name" value="BCAT-like_C"/>
</dbReference>
<dbReference type="Pfam" id="PF01063">
    <property type="entry name" value="Aminotran_4"/>
    <property type="match status" value="1"/>
</dbReference>
<protein>
    <submittedName>
        <fullName evidence="6">Aminodeoxychorismate lyase</fullName>
    </submittedName>
</protein>
<evidence type="ECO:0000256" key="3">
    <source>
        <dbReference type="ARBA" id="ARBA00022898"/>
    </source>
</evidence>
<dbReference type="FunFam" id="3.20.10.10:FF:000002">
    <property type="entry name" value="D-alanine aminotransferase"/>
    <property type="match status" value="1"/>
</dbReference>
<dbReference type="Gene3D" id="3.30.470.10">
    <property type="match status" value="1"/>
</dbReference>
<dbReference type="AlphaFoldDB" id="A0A4Q0I486"/>
<comment type="similarity">
    <text evidence="2 4">Belongs to the class-IV pyridoxal-phosphate-dependent aminotransferase family.</text>
</comment>